<gene>
    <name evidence="1" type="ORF">UA74_03050</name>
</gene>
<name>A0AAC9L7B7_9PSEU</name>
<dbReference type="KEGG" id="acad:UA74_03050"/>
<protein>
    <submittedName>
        <fullName evidence="1">Uncharacterized protein</fullName>
    </submittedName>
</protein>
<organism evidence="1 2">
    <name type="scientific">Actinoalloteichus fjordicus</name>
    <dbReference type="NCBI Taxonomy" id="1612552"/>
    <lineage>
        <taxon>Bacteria</taxon>
        <taxon>Bacillati</taxon>
        <taxon>Actinomycetota</taxon>
        <taxon>Actinomycetes</taxon>
        <taxon>Pseudonocardiales</taxon>
        <taxon>Pseudonocardiaceae</taxon>
        <taxon>Actinoalloteichus</taxon>
    </lineage>
</organism>
<dbReference type="AlphaFoldDB" id="A0AAC9L7B7"/>
<sequence length="118" mass="13178">MTGDTAGYDVTLHAGWGEDCIRFRTSRSPMLQHSVEEAAELLSLSDDLAAELTDWDDEYQDVLNIDVPQDSEWPSPEARQAWLEKGKTLAARIKRESPVVSRVEYFGNGTIADGECVF</sequence>
<proteinExistence type="predicted"/>
<dbReference type="EMBL" id="CP016076">
    <property type="protein sequence ID" value="APU12693.1"/>
    <property type="molecule type" value="Genomic_DNA"/>
</dbReference>
<evidence type="ECO:0000313" key="1">
    <source>
        <dbReference type="EMBL" id="APU12693.1"/>
    </source>
</evidence>
<reference evidence="2" key="1">
    <citation type="submission" date="2016-06" db="EMBL/GenBank/DDBJ databases">
        <title>Complete genome sequence of Actinoalloteichus fjordicus DSM 46855 (=ADI127-17), type strain of the new species Actinoalloteichus fjordicus.</title>
        <authorList>
            <person name="Ruckert C."/>
            <person name="Nouioui I."/>
            <person name="Willmese J."/>
            <person name="van Wezel G."/>
            <person name="Klenk H.-P."/>
            <person name="Kalinowski J."/>
            <person name="Zotchev S.B."/>
        </authorList>
    </citation>
    <scope>NUCLEOTIDE SEQUENCE [LARGE SCALE GENOMIC DNA]</scope>
    <source>
        <strain evidence="2">ADI127-7</strain>
    </source>
</reference>
<accession>A0AAC9L7B7</accession>
<dbReference type="Proteomes" id="UP000185511">
    <property type="component" value="Chromosome"/>
</dbReference>
<dbReference type="RefSeq" id="WP_075738716.1">
    <property type="nucleotide sequence ID" value="NZ_CP016076.1"/>
</dbReference>
<evidence type="ECO:0000313" key="2">
    <source>
        <dbReference type="Proteomes" id="UP000185511"/>
    </source>
</evidence>
<keyword evidence="2" id="KW-1185">Reference proteome</keyword>